<evidence type="ECO:0000313" key="12">
    <source>
        <dbReference type="Proteomes" id="UP001152798"/>
    </source>
</evidence>
<keyword evidence="4 8" id="KW-0378">Hydrolase</keyword>
<evidence type="ECO:0000256" key="3">
    <source>
        <dbReference type="ARBA" id="ARBA00022670"/>
    </source>
</evidence>
<keyword evidence="12" id="KW-1185">Reference proteome</keyword>
<dbReference type="InterPro" id="IPR009003">
    <property type="entry name" value="Peptidase_S1_PA"/>
</dbReference>
<dbReference type="PANTHER" id="PTHR24264:SF65">
    <property type="entry name" value="SRCR DOMAIN-CONTAINING PROTEIN"/>
    <property type="match status" value="1"/>
</dbReference>
<comment type="similarity">
    <text evidence="7">Belongs to the peptidase S1 family. CLIP subfamily.</text>
</comment>
<keyword evidence="3 8" id="KW-0645">Protease</keyword>
<dbReference type="PRINTS" id="PR00722">
    <property type="entry name" value="CHYMOTRYPSIN"/>
</dbReference>
<dbReference type="EMBL" id="OV725082">
    <property type="protein sequence ID" value="CAH1405885.1"/>
    <property type="molecule type" value="Genomic_DNA"/>
</dbReference>
<keyword evidence="9" id="KW-0732">Signal</keyword>
<dbReference type="PANTHER" id="PTHR24264">
    <property type="entry name" value="TRYPSIN-RELATED"/>
    <property type="match status" value="1"/>
</dbReference>
<dbReference type="InterPro" id="IPR001254">
    <property type="entry name" value="Trypsin_dom"/>
</dbReference>
<sequence>MFLFLLCVLCSASVSADILGLQDGDDCTPLGGGFGICKLISKCETVGDFKTNHPPICSFKGKDKEPIICCPRNQLKNIPKVENIPGRKVQKVCDELKSICLRKNDPNENIVIDAFKPPEQDKDTCGLFVVSGVGGVEVAPRGHPYMTFIGYCGYEKKHCDVSEAIWGCGGSLITPRYILSAAHCATPYDFGPAKWARLGDLDISSSQDDAQPVDKTIVQIIAFPKYSNAQVYHDIALFKLGSDVVFNGYILPVCLQTSREIRAEKANFTGWGRTGFAEATSDKLLEAEIDIYNETECRRLMFSTNSPKTPLGLQPDLMICAGVPDGSKDACTGDSGGPLVTGNAFSCIKTQIGITSYGNKCGLPDSPGVYTRVSNYVPWIEEVAFKDVTVCD</sequence>
<dbReference type="InterPro" id="IPR043504">
    <property type="entry name" value="Peptidase_S1_PA_chymotrypsin"/>
</dbReference>
<dbReference type="AlphaFoldDB" id="A0A9P0HN97"/>
<dbReference type="InterPro" id="IPR050127">
    <property type="entry name" value="Serine_Proteases_S1"/>
</dbReference>
<name>A0A9P0HN97_NEZVI</name>
<evidence type="ECO:0000256" key="7">
    <source>
        <dbReference type="ARBA" id="ARBA00024195"/>
    </source>
</evidence>
<dbReference type="FunFam" id="2.40.10.10:FF:000002">
    <property type="entry name" value="Transmembrane protease serine"/>
    <property type="match status" value="1"/>
</dbReference>
<dbReference type="PROSITE" id="PS50240">
    <property type="entry name" value="TRYPSIN_DOM"/>
    <property type="match status" value="1"/>
</dbReference>
<keyword evidence="6" id="KW-1015">Disulfide bond</keyword>
<organism evidence="11 12">
    <name type="scientific">Nezara viridula</name>
    <name type="common">Southern green stink bug</name>
    <name type="synonym">Cimex viridulus</name>
    <dbReference type="NCBI Taxonomy" id="85310"/>
    <lineage>
        <taxon>Eukaryota</taxon>
        <taxon>Metazoa</taxon>
        <taxon>Ecdysozoa</taxon>
        <taxon>Arthropoda</taxon>
        <taxon>Hexapoda</taxon>
        <taxon>Insecta</taxon>
        <taxon>Pterygota</taxon>
        <taxon>Neoptera</taxon>
        <taxon>Paraneoptera</taxon>
        <taxon>Hemiptera</taxon>
        <taxon>Heteroptera</taxon>
        <taxon>Panheteroptera</taxon>
        <taxon>Pentatomomorpha</taxon>
        <taxon>Pentatomoidea</taxon>
        <taxon>Pentatomidae</taxon>
        <taxon>Pentatominae</taxon>
        <taxon>Nezara</taxon>
    </lineage>
</organism>
<dbReference type="Proteomes" id="UP001152798">
    <property type="component" value="Chromosome 6"/>
</dbReference>
<evidence type="ECO:0000256" key="5">
    <source>
        <dbReference type="ARBA" id="ARBA00022825"/>
    </source>
</evidence>
<dbReference type="PROSITE" id="PS00134">
    <property type="entry name" value="TRYPSIN_HIS"/>
    <property type="match status" value="1"/>
</dbReference>
<comment type="subcellular location">
    <subcellularLocation>
        <location evidence="1">Secreted</location>
    </subcellularLocation>
</comment>
<keyword evidence="2" id="KW-0964">Secreted</keyword>
<proteinExistence type="inferred from homology"/>
<dbReference type="OrthoDB" id="6339452at2759"/>
<dbReference type="Gene3D" id="2.40.10.10">
    <property type="entry name" value="Trypsin-like serine proteases"/>
    <property type="match status" value="2"/>
</dbReference>
<evidence type="ECO:0000313" key="11">
    <source>
        <dbReference type="EMBL" id="CAH1405885.1"/>
    </source>
</evidence>
<keyword evidence="5 8" id="KW-0720">Serine protease</keyword>
<evidence type="ECO:0000256" key="2">
    <source>
        <dbReference type="ARBA" id="ARBA00022525"/>
    </source>
</evidence>
<dbReference type="InterPro" id="IPR018114">
    <property type="entry name" value="TRYPSIN_HIS"/>
</dbReference>
<feature type="domain" description="Peptidase S1" evidence="10">
    <location>
        <begin position="129"/>
        <end position="385"/>
    </location>
</feature>
<dbReference type="Pfam" id="PF00089">
    <property type="entry name" value="Trypsin"/>
    <property type="match status" value="1"/>
</dbReference>
<dbReference type="GO" id="GO:0005615">
    <property type="term" value="C:extracellular space"/>
    <property type="evidence" value="ECO:0007669"/>
    <property type="project" value="TreeGrafter"/>
</dbReference>
<dbReference type="GO" id="GO:0006508">
    <property type="term" value="P:proteolysis"/>
    <property type="evidence" value="ECO:0007669"/>
    <property type="project" value="UniProtKB-KW"/>
</dbReference>
<reference evidence="11" key="1">
    <citation type="submission" date="2022-01" db="EMBL/GenBank/DDBJ databases">
        <authorList>
            <person name="King R."/>
        </authorList>
    </citation>
    <scope>NUCLEOTIDE SEQUENCE</scope>
</reference>
<dbReference type="SUPFAM" id="SSF50494">
    <property type="entry name" value="Trypsin-like serine proteases"/>
    <property type="match status" value="1"/>
</dbReference>
<dbReference type="PROSITE" id="PS00135">
    <property type="entry name" value="TRYPSIN_SER"/>
    <property type="match status" value="1"/>
</dbReference>
<evidence type="ECO:0000256" key="4">
    <source>
        <dbReference type="ARBA" id="ARBA00022801"/>
    </source>
</evidence>
<dbReference type="GO" id="GO:0004252">
    <property type="term" value="F:serine-type endopeptidase activity"/>
    <property type="evidence" value="ECO:0007669"/>
    <property type="project" value="InterPro"/>
</dbReference>
<dbReference type="SMART" id="SM00020">
    <property type="entry name" value="Tryp_SPc"/>
    <property type="match status" value="1"/>
</dbReference>
<evidence type="ECO:0000256" key="8">
    <source>
        <dbReference type="RuleBase" id="RU363034"/>
    </source>
</evidence>
<dbReference type="InterPro" id="IPR033116">
    <property type="entry name" value="TRYPSIN_SER"/>
</dbReference>
<evidence type="ECO:0000256" key="9">
    <source>
        <dbReference type="SAM" id="SignalP"/>
    </source>
</evidence>
<evidence type="ECO:0000256" key="6">
    <source>
        <dbReference type="ARBA" id="ARBA00023157"/>
    </source>
</evidence>
<dbReference type="CDD" id="cd00190">
    <property type="entry name" value="Tryp_SPc"/>
    <property type="match status" value="1"/>
</dbReference>
<evidence type="ECO:0000256" key="1">
    <source>
        <dbReference type="ARBA" id="ARBA00004613"/>
    </source>
</evidence>
<gene>
    <name evidence="11" type="ORF">NEZAVI_LOCUS13955</name>
</gene>
<evidence type="ECO:0000259" key="10">
    <source>
        <dbReference type="PROSITE" id="PS50240"/>
    </source>
</evidence>
<feature type="chain" id="PRO_5040289756" description="Peptidase S1 domain-containing protein" evidence="9">
    <location>
        <begin position="17"/>
        <end position="392"/>
    </location>
</feature>
<dbReference type="InterPro" id="IPR001314">
    <property type="entry name" value="Peptidase_S1A"/>
</dbReference>
<feature type="signal peptide" evidence="9">
    <location>
        <begin position="1"/>
        <end position="16"/>
    </location>
</feature>
<protein>
    <recommendedName>
        <fullName evidence="10">Peptidase S1 domain-containing protein</fullName>
    </recommendedName>
</protein>
<accession>A0A9P0HN97</accession>